<feature type="domain" description="Cytochrome c" evidence="6">
    <location>
        <begin position="346"/>
        <end position="595"/>
    </location>
</feature>
<dbReference type="PANTHER" id="PTHR30600:SF9">
    <property type="entry name" value="BLR7738 PROTEIN"/>
    <property type="match status" value="1"/>
</dbReference>
<protein>
    <recommendedName>
        <fullName evidence="6">Cytochrome c domain-containing protein</fullName>
    </recommendedName>
</protein>
<dbReference type="RefSeq" id="WP_116470588.1">
    <property type="nucleotide sequence ID" value="NZ_QENQ01000001.1"/>
</dbReference>
<dbReference type="AlphaFoldDB" id="A0A2U0SIM4"/>
<evidence type="ECO:0000256" key="1">
    <source>
        <dbReference type="ARBA" id="ARBA00022617"/>
    </source>
</evidence>
<dbReference type="PANTHER" id="PTHR30600">
    <property type="entry name" value="CYTOCHROME C PEROXIDASE-RELATED"/>
    <property type="match status" value="1"/>
</dbReference>
<dbReference type="Gene3D" id="1.10.760.10">
    <property type="entry name" value="Cytochrome c-like domain"/>
    <property type="match status" value="1"/>
</dbReference>
<proteinExistence type="predicted"/>
<dbReference type="InterPro" id="IPR036909">
    <property type="entry name" value="Cyt_c-like_dom_sf"/>
</dbReference>
<dbReference type="GO" id="GO:0046872">
    <property type="term" value="F:metal ion binding"/>
    <property type="evidence" value="ECO:0007669"/>
    <property type="project" value="UniProtKB-KW"/>
</dbReference>
<dbReference type="Proteomes" id="UP000245890">
    <property type="component" value="Unassembled WGS sequence"/>
</dbReference>
<evidence type="ECO:0000256" key="3">
    <source>
        <dbReference type="ARBA" id="ARBA00023004"/>
    </source>
</evidence>
<sequence length="595" mass="64251">MNTKTADSARWIKRWSIIALAVLGIALIAAIVLLRTPDKKPGSITYVDQGASWRQVDREAFYTQDQGSRVIPLAWIRALDGPNGQPFLADGLTRYGYLANPATDTGLPIGFTSSGPLGSEMMGMTCAACHTRDIEVEGQTYRIDGGPAISDFQAFLSDLDAAVAKALATPSAFDAFATKILGAGATEAQKRALRGAVDIWYDRQHTLFTRSFPKEGWGLGRLDAVSMIFNRLTGLDIGTGPNGIIADNIQTADAPVRYPFLWNAARQDFTQWPGFAENGNDLLGLVRNLGEVYGVFAAFSPQPDPHSIFKANFLVGNSANFDGLGLAEGLIKKIGAPRWPWSHDRQSAERGKRIFDLKTAAGGCVECHGIAKGAMRFSLTPTWRTPLLDVGTDTREYAVLARTASTGVLSGTGIPLKRLGPKARQFDILATSVVGSIAQNYWPFHGKLTAAEAMSEAAADTFLKTSLSPIQASLLNAYHLDAEVPAQGDTSGKFRYEARVLEGIWAAAPYLHNGSVPTLADLLKPASQRPVRFEVGRRYDKTAVGLAATQTGLHATRQTTGCDRVDSGNSRCGHEYGTNLTPQQKLDLIEYLKTL</sequence>
<dbReference type="Pfam" id="PF21419">
    <property type="entry name" value="RoxA-like_Cyt-c"/>
    <property type="match status" value="1"/>
</dbReference>
<dbReference type="GO" id="GO:0009055">
    <property type="term" value="F:electron transfer activity"/>
    <property type="evidence" value="ECO:0007669"/>
    <property type="project" value="InterPro"/>
</dbReference>
<dbReference type="NCBIfam" id="NF040606">
    <property type="entry name" value="CytoC_perox"/>
    <property type="match status" value="1"/>
</dbReference>
<evidence type="ECO:0000313" key="7">
    <source>
        <dbReference type="EMBL" id="PVX31204.1"/>
    </source>
</evidence>
<keyword evidence="2 4" id="KW-0479">Metal-binding</keyword>
<evidence type="ECO:0000256" key="2">
    <source>
        <dbReference type="ARBA" id="ARBA00022723"/>
    </source>
</evidence>
<evidence type="ECO:0000313" key="8">
    <source>
        <dbReference type="Proteomes" id="UP000245890"/>
    </source>
</evidence>
<gene>
    <name evidence="7" type="ORF">DD559_19190</name>
</gene>
<dbReference type="GO" id="GO:0004130">
    <property type="term" value="F:cytochrome-c peroxidase activity"/>
    <property type="evidence" value="ECO:0007669"/>
    <property type="project" value="TreeGrafter"/>
</dbReference>
<dbReference type="InterPro" id="IPR051395">
    <property type="entry name" value="Cytochrome_c_Peroxidase/MauG"/>
</dbReference>
<dbReference type="OrthoDB" id="417271at2"/>
<dbReference type="SUPFAM" id="SSF46626">
    <property type="entry name" value="Cytochrome c"/>
    <property type="match status" value="1"/>
</dbReference>
<feature type="transmembrane region" description="Helical" evidence="5">
    <location>
        <begin position="12"/>
        <end position="34"/>
    </location>
</feature>
<dbReference type="PROSITE" id="PS51007">
    <property type="entry name" value="CYTC"/>
    <property type="match status" value="1"/>
</dbReference>
<keyword evidence="3 4" id="KW-0408">Iron</keyword>
<keyword evidence="5" id="KW-0812">Transmembrane</keyword>
<accession>A0A2U0SIM4</accession>
<evidence type="ECO:0000256" key="4">
    <source>
        <dbReference type="PROSITE-ProRule" id="PRU00433"/>
    </source>
</evidence>
<dbReference type="EMBL" id="QENQ01000001">
    <property type="protein sequence ID" value="PVX31204.1"/>
    <property type="molecule type" value="Genomic_DNA"/>
</dbReference>
<reference evidence="7 8" key="1">
    <citation type="submission" date="2018-05" db="EMBL/GenBank/DDBJ databases">
        <title>Description of Sphingomonas pokkalii sp nov, isolated from the rhizosphere of saline tolerant pokkali rice and its draft genome analysis.</title>
        <authorList>
            <person name="Menon R."/>
            <person name="Kumari S."/>
            <person name="Rameshkumar N."/>
        </authorList>
    </citation>
    <scope>NUCLEOTIDE SEQUENCE [LARGE SCALE GENOMIC DNA]</scope>
    <source>
        <strain evidence="7 8">L3B27</strain>
    </source>
</reference>
<evidence type="ECO:0000256" key="5">
    <source>
        <dbReference type="SAM" id="Phobius"/>
    </source>
</evidence>
<keyword evidence="5" id="KW-1133">Transmembrane helix</keyword>
<name>A0A2U0SIM4_9SPHN</name>
<keyword evidence="5" id="KW-0472">Membrane</keyword>
<dbReference type="GO" id="GO:0020037">
    <property type="term" value="F:heme binding"/>
    <property type="evidence" value="ECO:0007669"/>
    <property type="project" value="InterPro"/>
</dbReference>
<evidence type="ECO:0000259" key="6">
    <source>
        <dbReference type="PROSITE" id="PS51007"/>
    </source>
</evidence>
<keyword evidence="8" id="KW-1185">Reference proteome</keyword>
<dbReference type="InterPro" id="IPR047758">
    <property type="entry name" value="CytoC_perox"/>
</dbReference>
<dbReference type="InterPro" id="IPR009056">
    <property type="entry name" value="Cyt_c-like_dom"/>
</dbReference>
<keyword evidence="1 4" id="KW-0349">Heme</keyword>
<organism evidence="7 8">
    <name type="scientific">Sphingomonas pokkalii</name>
    <dbReference type="NCBI Taxonomy" id="2175090"/>
    <lineage>
        <taxon>Bacteria</taxon>
        <taxon>Pseudomonadati</taxon>
        <taxon>Pseudomonadota</taxon>
        <taxon>Alphaproteobacteria</taxon>
        <taxon>Sphingomonadales</taxon>
        <taxon>Sphingomonadaceae</taxon>
        <taxon>Sphingomonas</taxon>
    </lineage>
</organism>
<comment type="caution">
    <text evidence="7">The sequence shown here is derived from an EMBL/GenBank/DDBJ whole genome shotgun (WGS) entry which is preliminary data.</text>
</comment>